<name>A0AAD5KVN4_9CRUS</name>
<dbReference type="EMBL" id="WJBH02000090">
    <property type="protein sequence ID" value="KAI9550763.1"/>
    <property type="molecule type" value="Genomic_DNA"/>
</dbReference>
<reference evidence="1" key="1">
    <citation type="submission" date="2022-05" db="EMBL/GenBank/DDBJ databases">
        <title>A multi-omics perspective on studying reproductive biology in Daphnia sinensis.</title>
        <authorList>
            <person name="Jia J."/>
        </authorList>
    </citation>
    <scope>NUCLEOTIDE SEQUENCE</scope>
    <source>
        <strain evidence="1">WSL</strain>
    </source>
</reference>
<keyword evidence="2" id="KW-1185">Reference proteome</keyword>
<comment type="caution">
    <text evidence="1">The sequence shown here is derived from an EMBL/GenBank/DDBJ whole genome shotgun (WGS) entry which is preliminary data.</text>
</comment>
<proteinExistence type="predicted"/>
<dbReference type="SUPFAM" id="SSF53098">
    <property type="entry name" value="Ribonuclease H-like"/>
    <property type="match status" value="1"/>
</dbReference>
<organism evidence="1 2">
    <name type="scientific">Daphnia sinensis</name>
    <dbReference type="NCBI Taxonomy" id="1820382"/>
    <lineage>
        <taxon>Eukaryota</taxon>
        <taxon>Metazoa</taxon>
        <taxon>Ecdysozoa</taxon>
        <taxon>Arthropoda</taxon>
        <taxon>Crustacea</taxon>
        <taxon>Branchiopoda</taxon>
        <taxon>Diplostraca</taxon>
        <taxon>Cladocera</taxon>
        <taxon>Anomopoda</taxon>
        <taxon>Daphniidae</taxon>
        <taxon>Daphnia</taxon>
        <taxon>Daphnia similis group</taxon>
    </lineage>
</organism>
<dbReference type="PANTHER" id="PTHR45749">
    <property type="match status" value="1"/>
</dbReference>
<dbReference type="InterPro" id="IPR012337">
    <property type="entry name" value="RNaseH-like_sf"/>
</dbReference>
<gene>
    <name evidence="1" type="ORF">GHT06_005958</name>
</gene>
<protein>
    <submittedName>
        <fullName evidence="1">Zinc finger MYM-type protein 1</fullName>
    </submittedName>
</protein>
<accession>A0AAD5KVN4</accession>
<evidence type="ECO:0000313" key="1">
    <source>
        <dbReference type="EMBL" id="KAI9550763.1"/>
    </source>
</evidence>
<evidence type="ECO:0000313" key="2">
    <source>
        <dbReference type="Proteomes" id="UP000820818"/>
    </source>
</evidence>
<sequence>MVAELKQAKYYSTILDSTPDISHVDQLTFVIRYVLEDGTPVERFFGFFPIIGHTATEMETFLLEQLEKHDIKIEDCRGQSYDNARHSLNLIGSSAAEACSASLDFFGFLQSIYNFFAASTHRWAILKKYLKKDLRVPKSLSQTRWSARADACIALKEGYKAFQAALNEIAADRCQPPSARNEASGLASKFDQLEIGVLTVVWSVVMERFNKTNKLLQTVNIDLGTVVDLYTSLTNFVQEVRSNFTKYETEAKLMSTEVYEADKRRKRTRKRHHDEIESSVDTEFTGQSKMRANINEILDQLISETNRRKESYTAILSKFAFISGLSKFNTEELTAAAENFMTRFPNDVDSSLVSECLHFRSFIPIIAKGRSEKMHAASEEITAFEILQFIQTRKLKSVFPNIAVGVRMFLSTAAANVSGERSFNVLKRVKNAFRSTMLQARLSSLSLLQIENSIFQKINSDQIIDQFCSAKIRRKC</sequence>
<dbReference type="Proteomes" id="UP000820818">
    <property type="component" value="Unassembled WGS sequence"/>
</dbReference>
<dbReference type="AlphaFoldDB" id="A0AAD5KVN4"/>
<dbReference type="PANTHER" id="PTHR45749:SF23">
    <property type="entry name" value="ZINC FINGER MYM-TYPE PROTEIN 1-LIKE"/>
    <property type="match status" value="1"/>
</dbReference>